<dbReference type="InterPro" id="IPR001463">
    <property type="entry name" value="Na/Ala_symport"/>
</dbReference>
<name>J1SCA0_9STRE</name>
<feature type="transmembrane region" description="Helical" evidence="8">
    <location>
        <begin position="12"/>
        <end position="30"/>
    </location>
</feature>
<evidence type="ECO:0000256" key="6">
    <source>
        <dbReference type="ARBA" id="ARBA00022989"/>
    </source>
</evidence>
<comment type="caution">
    <text evidence="9">The sequence shown here is derived from an EMBL/GenBank/DDBJ whole genome shotgun (WGS) entry which is preliminary data.</text>
</comment>
<keyword evidence="7 8" id="KW-0472">Membrane</keyword>
<dbReference type="PATRIC" id="fig|1159208.3.peg.805"/>
<evidence type="ECO:0000256" key="4">
    <source>
        <dbReference type="ARBA" id="ARBA00022475"/>
    </source>
</evidence>
<gene>
    <name evidence="9" type="ORF">SPAR10_0867</name>
</gene>
<keyword evidence="5 8" id="KW-0812">Transmembrane</keyword>
<protein>
    <submittedName>
        <fullName evidence="9">Amino acid carrier family protein</fullName>
    </submittedName>
</protein>
<comment type="subcellular location">
    <subcellularLocation>
        <location evidence="1">Cell membrane</location>
        <topology evidence="1">Multi-pass membrane protein</topology>
    </subcellularLocation>
</comment>
<keyword evidence="6 8" id="KW-1133">Transmembrane helix</keyword>
<evidence type="ECO:0000256" key="5">
    <source>
        <dbReference type="ARBA" id="ARBA00022692"/>
    </source>
</evidence>
<dbReference type="EMBL" id="ALCH01000004">
    <property type="protein sequence ID" value="EJG87295.1"/>
    <property type="molecule type" value="Genomic_DNA"/>
</dbReference>
<accession>J1SCA0</accession>
<sequence length="113" mass="12308">MLNLLKELDALVWGPPLLILLVGTGIYLTLRLGLLQILRLPKAFQLIFIKDKAHGDISSFAALCTALAATVGTGNIIGGGNGYQSWWPKSSLLDVDGSFFWNGNHVCRRTTCH</sequence>
<evidence type="ECO:0000256" key="1">
    <source>
        <dbReference type="ARBA" id="ARBA00004651"/>
    </source>
</evidence>
<dbReference type="Pfam" id="PF01235">
    <property type="entry name" value="Na_Ala_symp"/>
    <property type="match status" value="1"/>
</dbReference>
<evidence type="ECO:0000256" key="7">
    <source>
        <dbReference type="ARBA" id="ARBA00023136"/>
    </source>
</evidence>
<dbReference type="PANTHER" id="PTHR30330">
    <property type="entry name" value="AGSS FAMILY TRANSPORTER, SODIUM-ALANINE"/>
    <property type="match status" value="1"/>
</dbReference>
<reference evidence="9 10" key="1">
    <citation type="submission" date="2012-05" db="EMBL/GenBank/DDBJ databases">
        <title>Genomic Sequence of Streptococcus mitis SPAR10.</title>
        <authorList>
            <person name="Chancey S."/>
            <person name="Kumar N."/>
            <person name="Sengamalay N."/>
            <person name="Matthews C."/>
            <person name="Hine E."/>
            <person name="Pallavajjal A."/>
            <person name="Abolude O."/>
            <person name="Daugherty S.C."/>
            <person name="Parankush S.P."/>
            <person name="Sadzewicz L."/>
            <person name="Tallon L.J."/>
            <person name="Farley M.M."/>
            <person name="Baughman W."/>
            <person name="McGee L."/>
            <person name="Stephens D.S."/>
            <person name="Tettelin H."/>
        </authorList>
    </citation>
    <scope>NUCLEOTIDE SEQUENCE [LARGE SCALE GENOMIC DNA]</scope>
    <source>
        <strain evidence="9 10">SPAR10</strain>
    </source>
</reference>
<keyword evidence="3" id="KW-0813">Transport</keyword>
<keyword evidence="4" id="KW-1003">Cell membrane</keyword>
<dbReference type="GO" id="GO:0005283">
    <property type="term" value="F:amino acid:sodium symporter activity"/>
    <property type="evidence" value="ECO:0007669"/>
    <property type="project" value="InterPro"/>
</dbReference>
<evidence type="ECO:0000256" key="2">
    <source>
        <dbReference type="ARBA" id="ARBA00009261"/>
    </source>
</evidence>
<evidence type="ECO:0000313" key="9">
    <source>
        <dbReference type="EMBL" id="EJG87295.1"/>
    </source>
</evidence>
<proteinExistence type="inferred from homology"/>
<dbReference type="GO" id="GO:0005886">
    <property type="term" value="C:plasma membrane"/>
    <property type="evidence" value="ECO:0007669"/>
    <property type="project" value="UniProtKB-SubCell"/>
</dbReference>
<evidence type="ECO:0000256" key="8">
    <source>
        <dbReference type="SAM" id="Phobius"/>
    </source>
</evidence>
<evidence type="ECO:0000256" key="3">
    <source>
        <dbReference type="ARBA" id="ARBA00022448"/>
    </source>
</evidence>
<evidence type="ECO:0000313" key="10">
    <source>
        <dbReference type="Proteomes" id="UP000010312"/>
    </source>
</evidence>
<dbReference type="PANTHER" id="PTHR30330:SF3">
    <property type="entry name" value="TRANSCRIPTIONAL REGULATOR, LRP FAMILY"/>
    <property type="match status" value="1"/>
</dbReference>
<organism evidence="9 10">
    <name type="scientific">Streptococcus infantis SPAR10</name>
    <dbReference type="NCBI Taxonomy" id="1159208"/>
    <lineage>
        <taxon>Bacteria</taxon>
        <taxon>Bacillati</taxon>
        <taxon>Bacillota</taxon>
        <taxon>Bacilli</taxon>
        <taxon>Lactobacillales</taxon>
        <taxon>Streptococcaceae</taxon>
        <taxon>Streptococcus</taxon>
    </lineage>
</organism>
<comment type="similarity">
    <text evidence="2">Belongs to the alanine or glycine:cation symporter (AGCS) (TC 2.A.25) family.</text>
</comment>
<dbReference type="Proteomes" id="UP000010312">
    <property type="component" value="Unassembled WGS sequence"/>
</dbReference>
<dbReference type="AlphaFoldDB" id="J1SCA0"/>